<dbReference type="Proteomes" id="UP000515861">
    <property type="component" value="Chromosome"/>
</dbReference>
<evidence type="ECO:0000313" key="3">
    <source>
        <dbReference type="Proteomes" id="UP000515861"/>
    </source>
</evidence>
<evidence type="ECO:0000313" key="2">
    <source>
        <dbReference type="EMBL" id="QNM81793.1"/>
    </source>
</evidence>
<keyword evidence="1" id="KW-0732">Signal</keyword>
<name>A0A7G9KZJ4_9SPHN</name>
<feature type="chain" id="PRO_5028989553" evidence="1">
    <location>
        <begin position="26"/>
        <end position="167"/>
    </location>
</feature>
<sequence length="167" mass="17404">MLLKFGWLFIGFGAFALLPAAAVQAAPGRVLFAGGKWAGIDFGARCEARSGALWARTGTRPFAGFAFGGGATGRFYVHLARPARAGASVIATIESQPFLLAGRGQWAWGRGGDQQRALLNAVRYGQSMRVEARDSTGRRIVDRYSLAGAATAIDAAAAACAGKSAPR</sequence>
<proteinExistence type="predicted"/>
<dbReference type="EMBL" id="CP060697">
    <property type="protein sequence ID" value="QNM81793.1"/>
    <property type="molecule type" value="Genomic_DNA"/>
</dbReference>
<reference evidence="2 3" key="1">
    <citation type="submission" date="2020-08" db="EMBL/GenBank/DDBJ databases">
        <title>Sphingomonas sp. sand1-3 16S ribosomal RNA gene Genome sequencing and assembly.</title>
        <authorList>
            <person name="Kang M."/>
        </authorList>
    </citation>
    <scope>NUCLEOTIDE SEQUENCE [LARGE SCALE GENOMIC DNA]</scope>
    <source>
        <strain evidence="3">sand1-3</strain>
    </source>
</reference>
<organism evidence="2 3">
    <name type="scientific">Sphingomonas sabuli</name>
    <dbReference type="NCBI Taxonomy" id="2764186"/>
    <lineage>
        <taxon>Bacteria</taxon>
        <taxon>Pseudomonadati</taxon>
        <taxon>Pseudomonadota</taxon>
        <taxon>Alphaproteobacteria</taxon>
        <taxon>Sphingomonadales</taxon>
        <taxon>Sphingomonadaceae</taxon>
        <taxon>Sphingomonas</taxon>
    </lineage>
</organism>
<gene>
    <name evidence="2" type="ORF">H8M03_06900</name>
</gene>
<keyword evidence="3" id="KW-1185">Reference proteome</keyword>
<accession>A0A7G9KZJ4</accession>
<evidence type="ECO:0000256" key="1">
    <source>
        <dbReference type="SAM" id="SignalP"/>
    </source>
</evidence>
<feature type="signal peptide" evidence="1">
    <location>
        <begin position="1"/>
        <end position="25"/>
    </location>
</feature>
<dbReference type="RefSeq" id="WP_187478749.1">
    <property type="nucleotide sequence ID" value="NZ_CP060697.1"/>
</dbReference>
<protein>
    <submittedName>
        <fullName evidence="2">Uncharacterized protein</fullName>
    </submittedName>
</protein>
<dbReference type="AlphaFoldDB" id="A0A7G9KZJ4"/>
<dbReference type="KEGG" id="ssau:H8M03_06900"/>